<sequence length="1407" mass="155872">MACTGARTIDMPALGRPFQLGMLYDCRSNTFIPGITLWDSKTLKRNTETMPKHSTTNHITTSDTMADKASALSLSGSLKASVLAGLVELGGSAAFFNDTKKSKHHARVTLQYSMTDRYEHLTMSQLGPESISYPAVFGDHTATHVVTAVLYGAQAFFVFDREVSSSENMWEIEGKMKLLVEEIPKVPGGEETSGRFQKKQESNKNLYCTFYGDFCLKKNPLSYQDAMQVYAKLPDLLRSDEKQTVPVRVWLCPLSMLDPRAAQLVREISSVLITDAERALEHLAECDVRCSDMERVRAATTFPDIQRKLQEFRNLCKQCRQTFQEELASTLPAIHGGQEEEGALVKILTSMEQSPFSTNQLSKFLEKKQEEINFIHSYLAVLKGVRVVSSQSELQEAVLSPSHRFVVSLTLTSLHREKAYFSALNLWLRRPFMEKTSGVVSGSLPGKNPKSKQWFEDKEIRRKAQQAVKSFSDFVCVNKLNRAVLFLVASVPDEDNPGASIYLYEDGELVCTNFELPAKPLPPLITGISHDRVQLTLKPAPFGETAITGYRVEYRRVVASCYTTRNVNSKQETFPVEGLWANTRYQFRYAAVTKLGLSVSSEESDAVKTLPTSPPGKPAAATVGSSAIALSWEAPAVIGEGVTIKEYRVQYRDEVGGENPVEKDEWLEQRTGQKAELCKTDGLKPQMLYRVRVSAVCADGALSAPSEDLCISTLPVWANLPVTSMADVEKEAIEMPTLGRPFQLGMLYDCRTDTPLPDVTLLDPEALHKDVDIGEQCETEWQVLVSDTIEDKASMLRMGPALQTSFLCGLVEVKGSAAYLNDTTRSPRQARVTLRHQTSTRLERLTMSHLGLQQVPYPAVVDQGKATHIAAGQDGEVAVDGREKEEAQHIRCTYYGDFALKDNPATYQDATRVCATLPKLVGDGGEKAVPLSVWLYPLSRADARGAAVVREISARLTAKAQAVLEQLNDCDRRCRDMMRDSTALRFPAIQGKLQQCQALCTRYRQAFHKQLAAIVPAIRAGGAEEGGLEEVLMSIEQSPVSPQHLRDFLDLRMREMKLVNMYLPLLDGVEVISSEEDLRDIVFNPMITYVVSFTFTSLHQEEPFLSGLHAWLHTVDEKKTWDPASASPACEKSNCRPWFEHDIAKRRARVSARFFSDFARVNKCSGKTRFLVTSVSDEDNPGASIYLYEDGELVSTNFEPPGKPLPPLIAGISHDRVQLTLKPATRGEAAITGYRVEYKRVGQEDWTAVSVYSKQETFPVSQLCANTEYQFQYAAISKPGLSVSSVVSDAVRMLPTSPPGRPVAVYVDSSAISLSWEAPGFVAEGVSIKEYRVEYREEAGGESPEQKDKWLERRTGRKAECCDIDGLSPGTPYRLRVSAVCAGGTMSNVSEEATISTAKAGAITSST</sequence>
<dbReference type="InterPro" id="IPR013783">
    <property type="entry name" value="Ig-like_fold"/>
</dbReference>
<dbReference type="eggNOG" id="ENOG502QV7C">
    <property type="taxonomic scope" value="Eukaryota"/>
</dbReference>
<dbReference type="GeneID" id="102371343"/>
<dbReference type="InParanoid" id="A0A1U8DTK4"/>
<dbReference type="CDD" id="cd00063">
    <property type="entry name" value="FN3"/>
    <property type="match status" value="4"/>
</dbReference>
<dbReference type="InterPro" id="IPR048997">
    <property type="entry name" value="Stonustoxin-like_helical"/>
</dbReference>
<dbReference type="InterPro" id="IPR056072">
    <property type="entry name" value="SNTX_MACPF/CDC-like_dom"/>
</dbReference>
<feature type="domain" description="Fibronectin type-III" evidence="1">
    <location>
        <begin position="1203"/>
        <end position="1296"/>
    </location>
</feature>
<accession>A0A1U8DTK4</accession>
<keyword evidence="2" id="KW-1185">Reference proteome</keyword>
<dbReference type="OrthoDB" id="8954335at2759"/>
<feature type="domain" description="Fibronectin type-III" evidence="1">
    <location>
        <begin position="519"/>
        <end position="612"/>
    </location>
</feature>
<dbReference type="SUPFAM" id="SSF49265">
    <property type="entry name" value="Fibronectin type III"/>
    <property type="match status" value="2"/>
</dbReference>
<dbReference type="Pfam" id="PF24674">
    <property type="entry name" value="MACPF_SNTX"/>
    <property type="match status" value="1"/>
</dbReference>
<dbReference type="RefSeq" id="XP_014380600.1">
    <property type="nucleotide sequence ID" value="XM_014525114.2"/>
</dbReference>
<name>A0A1U8DTK4_ALLSI</name>
<protein>
    <submittedName>
        <fullName evidence="3">Uncharacterized protein LOC102371343</fullName>
    </submittedName>
</protein>
<dbReference type="InterPro" id="IPR003961">
    <property type="entry name" value="FN3_dom"/>
</dbReference>
<organism evidence="2 3">
    <name type="scientific">Alligator sinensis</name>
    <name type="common">Chinese alligator</name>
    <dbReference type="NCBI Taxonomy" id="38654"/>
    <lineage>
        <taxon>Eukaryota</taxon>
        <taxon>Metazoa</taxon>
        <taxon>Chordata</taxon>
        <taxon>Craniata</taxon>
        <taxon>Vertebrata</taxon>
        <taxon>Euteleostomi</taxon>
        <taxon>Archelosauria</taxon>
        <taxon>Archosauria</taxon>
        <taxon>Crocodylia</taxon>
        <taxon>Alligatoridae</taxon>
        <taxon>Alligatorinae</taxon>
        <taxon>Alligator</taxon>
    </lineage>
</organism>
<dbReference type="Proteomes" id="UP000189705">
    <property type="component" value="Unplaced"/>
</dbReference>
<reference evidence="3" key="1">
    <citation type="submission" date="2025-08" db="UniProtKB">
        <authorList>
            <consortium name="RefSeq"/>
        </authorList>
    </citation>
    <scope>IDENTIFICATION</scope>
</reference>
<proteinExistence type="predicted"/>
<gene>
    <name evidence="3" type="primary">LOC102371343</name>
</gene>
<feature type="domain" description="Fibronectin type-III" evidence="1">
    <location>
        <begin position="1298"/>
        <end position="1400"/>
    </location>
</feature>
<dbReference type="InterPro" id="IPR036116">
    <property type="entry name" value="FN3_sf"/>
</dbReference>
<dbReference type="PANTHER" id="PTHR31594">
    <property type="entry name" value="AIG1-TYPE G DOMAIN-CONTAINING PROTEIN"/>
    <property type="match status" value="1"/>
</dbReference>
<feature type="domain" description="Fibronectin type-III" evidence="1">
    <location>
        <begin position="614"/>
        <end position="716"/>
    </location>
</feature>
<dbReference type="Pfam" id="PF21109">
    <property type="entry name" value="Stonustoxin_helical"/>
    <property type="match status" value="2"/>
</dbReference>
<dbReference type="PROSITE" id="PS50853">
    <property type="entry name" value="FN3"/>
    <property type="match status" value="4"/>
</dbReference>
<dbReference type="KEGG" id="asn:102371343"/>
<evidence type="ECO:0000259" key="1">
    <source>
        <dbReference type="PROSITE" id="PS50853"/>
    </source>
</evidence>
<dbReference type="InterPro" id="IPR052090">
    <property type="entry name" value="Cytolytic_pore-forming_toxin"/>
</dbReference>
<dbReference type="SMART" id="SM00060">
    <property type="entry name" value="FN3"/>
    <property type="match status" value="4"/>
</dbReference>
<dbReference type="InterPro" id="IPR040581">
    <property type="entry name" value="Thioredoxin_11"/>
</dbReference>
<dbReference type="Pfam" id="PF18078">
    <property type="entry name" value="Thioredoxin_11"/>
    <property type="match status" value="2"/>
</dbReference>
<dbReference type="Gene3D" id="2.60.40.10">
    <property type="entry name" value="Immunoglobulins"/>
    <property type="match status" value="4"/>
</dbReference>
<dbReference type="Pfam" id="PF00041">
    <property type="entry name" value="fn3"/>
    <property type="match status" value="4"/>
</dbReference>
<evidence type="ECO:0000313" key="2">
    <source>
        <dbReference type="Proteomes" id="UP000189705"/>
    </source>
</evidence>
<evidence type="ECO:0000313" key="3">
    <source>
        <dbReference type="RefSeq" id="XP_014380600.1"/>
    </source>
</evidence>
<dbReference type="PANTHER" id="PTHR31594:SF16">
    <property type="entry name" value="SI:CH211-281L24.3"/>
    <property type="match status" value="1"/>
</dbReference>